<sequence length="659" mass="74021">MTTKTMDSIYVAPNGLDSNPGTEELPVGTLDEALSRTRAMKSEAAAAKRIIVRGGHYYDVSLTLNKEDAGLQIVAYPQEKPILFGGAPVTSWQRDGDWLTTPIAGVYDRELDFRLIEVDGTFRQRSRLPEQGAFRHLNEFKVEWLSTFAGGWKRPPTDEEMMALRVKREDVSDWLDIRNAELTIYHEWDESLVGVAGIRSDNEEADIRFLEAPGHPPGAFYERNANARTYVVWNVREGLKQPGQWYLDRSNEKLVYWPLPGEEMDRIQLIVPSKEHILCLEPGTRDVRFEGLTFACAATPLTAGGFGAIAVSAAIHGEDVQKIVFDRVTVRNTGGWAFNLSGKEIHLHECHIHHTGAGGIRWKGEEVRLERSRIHDIGLTYQSSIAVNSDGTNHTLVHNEIYNTPYSGIASSSPNTVISGNLLYNTMQFMKDGSAIYVCWYSDNVTVSGNAVFAAYNASEKIRRYAYYLDEKCTNCSVQDNLAVNLGVPMLSHMTRDCSFENNVFMDQGLQVVSVLNSSGTRFERNILLADAIEIHTPQGNPEGLISEEYDSHPYMSTFSASDGIVSFRNNMLFSRKQSRRFKRFFHYKAIHEYELQELEGNVFAAPILTGAAEGDYSFDADSLAWSRGIRPLSFDTVGCTGRFAEVYEQFNGNLMKRT</sequence>
<accession>A0ABS5CD23</accession>
<comment type="caution">
    <text evidence="3">The sequence shown here is derived from an EMBL/GenBank/DDBJ whole genome shotgun (WGS) entry which is preliminary data.</text>
</comment>
<dbReference type="RefSeq" id="WP_210658664.1">
    <property type="nucleotide sequence ID" value="NZ_JAGKSP010000005.1"/>
</dbReference>
<dbReference type="SMART" id="SM00710">
    <property type="entry name" value="PbH1"/>
    <property type="match status" value="5"/>
</dbReference>
<dbReference type="InterPro" id="IPR012334">
    <property type="entry name" value="Pectin_lyas_fold"/>
</dbReference>
<organism evidence="3 4">
    <name type="scientific">Paenibacillus lignilyticus</name>
    <dbReference type="NCBI Taxonomy" id="1172615"/>
    <lineage>
        <taxon>Bacteria</taxon>
        <taxon>Bacillati</taxon>
        <taxon>Bacillota</taxon>
        <taxon>Bacilli</taxon>
        <taxon>Bacillales</taxon>
        <taxon>Paenibacillaceae</taxon>
        <taxon>Paenibacillus</taxon>
    </lineage>
</organism>
<dbReference type="PANTHER" id="PTHR36453">
    <property type="entry name" value="SECRETED PROTEIN-RELATED"/>
    <property type="match status" value="1"/>
</dbReference>
<feature type="domain" description="GH141-like insertion" evidence="2">
    <location>
        <begin position="166"/>
        <end position="258"/>
    </location>
</feature>
<dbReference type="Pfam" id="PF13229">
    <property type="entry name" value="Beta_helix"/>
    <property type="match status" value="1"/>
</dbReference>
<dbReference type="Gene3D" id="2.160.20.10">
    <property type="entry name" value="Single-stranded right-handed beta-helix, Pectin lyase-like"/>
    <property type="match status" value="2"/>
</dbReference>
<dbReference type="PANTHER" id="PTHR36453:SF1">
    <property type="entry name" value="RIGHT HANDED BETA HELIX DOMAIN-CONTAINING PROTEIN"/>
    <property type="match status" value="1"/>
</dbReference>
<dbReference type="InterPro" id="IPR039448">
    <property type="entry name" value="Beta_helix"/>
</dbReference>
<gene>
    <name evidence="3" type="ORF">I8J30_14145</name>
</gene>
<evidence type="ECO:0000313" key="4">
    <source>
        <dbReference type="Proteomes" id="UP000673394"/>
    </source>
</evidence>
<dbReference type="EMBL" id="JAGKSP010000005">
    <property type="protein sequence ID" value="MBP3963854.1"/>
    <property type="molecule type" value="Genomic_DNA"/>
</dbReference>
<name>A0ABS5CD23_9BACL</name>
<dbReference type="InterPro" id="IPR006626">
    <property type="entry name" value="PbH1"/>
</dbReference>
<dbReference type="Pfam" id="PF21231">
    <property type="entry name" value="GH141_M"/>
    <property type="match status" value="1"/>
</dbReference>
<keyword evidence="4" id="KW-1185">Reference proteome</keyword>
<dbReference type="Proteomes" id="UP000673394">
    <property type="component" value="Unassembled WGS sequence"/>
</dbReference>
<dbReference type="SUPFAM" id="SSF51126">
    <property type="entry name" value="Pectin lyase-like"/>
    <property type="match status" value="1"/>
</dbReference>
<dbReference type="InterPro" id="IPR011050">
    <property type="entry name" value="Pectin_lyase_fold/virulence"/>
</dbReference>
<dbReference type="InterPro" id="IPR048482">
    <property type="entry name" value="GH141_ins"/>
</dbReference>
<evidence type="ECO:0000259" key="1">
    <source>
        <dbReference type="Pfam" id="PF13229"/>
    </source>
</evidence>
<reference evidence="3 4" key="1">
    <citation type="submission" date="2021-04" db="EMBL/GenBank/DDBJ databases">
        <title>Paenibacillus sp. DLE-14 whole genome sequence.</title>
        <authorList>
            <person name="Ham Y.J."/>
        </authorList>
    </citation>
    <scope>NUCLEOTIDE SEQUENCE [LARGE SCALE GENOMIC DNA]</scope>
    <source>
        <strain evidence="3 4">DLE-14</strain>
    </source>
</reference>
<feature type="domain" description="Right handed beta helix" evidence="1">
    <location>
        <begin position="344"/>
        <end position="505"/>
    </location>
</feature>
<evidence type="ECO:0000259" key="2">
    <source>
        <dbReference type="Pfam" id="PF21231"/>
    </source>
</evidence>
<proteinExistence type="predicted"/>
<protein>
    <submittedName>
        <fullName evidence="3">Right-handed parallel beta-helix repeat-containing protein</fullName>
    </submittedName>
</protein>
<evidence type="ECO:0000313" key="3">
    <source>
        <dbReference type="EMBL" id="MBP3963854.1"/>
    </source>
</evidence>